<feature type="non-terminal residue" evidence="1">
    <location>
        <position position="1"/>
    </location>
</feature>
<evidence type="ECO:0000313" key="1">
    <source>
        <dbReference type="EMBL" id="CAG8730427.1"/>
    </source>
</evidence>
<dbReference type="OrthoDB" id="10523657at2759"/>
<sequence>SPDTFEKAVDLAIKSKTGYKTTYNNTLVTTAQSIPQHFEIPFSAVPV</sequence>
<proteinExistence type="predicted"/>
<evidence type="ECO:0000313" key="2">
    <source>
        <dbReference type="Proteomes" id="UP000789508"/>
    </source>
</evidence>
<dbReference type="EMBL" id="CAJVPS010030200">
    <property type="protein sequence ID" value="CAG8730427.1"/>
    <property type="molecule type" value="Genomic_DNA"/>
</dbReference>
<keyword evidence="2" id="KW-1185">Reference proteome</keyword>
<protein>
    <submittedName>
        <fullName evidence="1">2843_t:CDS:1</fullName>
    </submittedName>
</protein>
<reference evidence="1" key="1">
    <citation type="submission" date="2021-06" db="EMBL/GenBank/DDBJ databases">
        <authorList>
            <person name="Kallberg Y."/>
            <person name="Tangrot J."/>
            <person name="Rosling A."/>
        </authorList>
    </citation>
    <scope>NUCLEOTIDE SEQUENCE</scope>
    <source>
        <strain evidence="1">FL130A</strain>
    </source>
</reference>
<name>A0A9N9ID20_9GLOM</name>
<accession>A0A9N9ID20</accession>
<gene>
    <name evidence="1" type="ORF">ALEPTO_LOCUS12606</name>
</gene>
<dbReference type="Proteomes" id="UP000789508">
    <property type="component" value="Unassembled WGS sequence"/>
</dbReference>
<dbReference type="AlphaFoldDB" id="A0A9N9ID20"/>
<organism evidence="1 2">
    <name type="scientific">Ambispora leptoticha</name>
    <dbReference type="NCBI Taxonomy" id="144679"/>
    <lineage>
        <taxon>Eukaryota</taxon>
        <taxon>Fungi</taxon>
        <taxon>Fungi incertae sedis</taxon>
        <taxon>Mucoromycota</taxon>
        <taxon>Glomeromycotina</taxon>
        <taxon>Glomeromycetes</taxon>
        <taxon>Archaeosporales</taxon>
        <taxon>Ambisporaceae</taxon>
        <taxon>Ambispora</taxon>
    </lineage>
</organism>
<feature type="non-terminal residue" evidence="1">
    <location>
        <position position="47"/>
    </location>
</feature>
<comment type="caution">
    <text evidence="1">The sequence shown here is derived from an EMBL/GenBank/DDBJ whole genome shotgun (WGS) entry which is preliminary data.</text>
</comment>